<dbReference type="Proteomes" id="UP000287651">
    <property type="component" value="Unassembled WGS sequence"/>
</dbReference>
<comment type="caution">
    <text evidence="2">The sequence shown here is derived from an EMBL/GenBank/DDBJ whole genome shotgun (WGS) entry which is preliminary data.</text>
</comment>
<reference evidence="2 3" key="1">
    <citation type="journal article" date="2014" name="Agronomy (Basel)">
        <title>A Draft Genome Sequence for Ensete ventricosum, the Drought-Tolerant Tree Against Hunger.</title>
        <authorList>
            <person name="Harrison J."/>
            <person name="Moore K.A."/>
            <person name="Paszkiewicz K."/>
            <person name="Jones T."/>
            <person name="Grant M."/>
            <person name="Ambacheew D."/>
            <person name="Muzemil S."/>
            <person name="Studholme D.J."/>
        </authorList>
    </citation>
    <scope>NUCLEOTIDE SEQUENCE [LARGE SCALE GENOMIC DNA]</scope>
</reference>
<evidence type="ECO:0000313" key="2">
    <source>
        <dbReference type="EMBL" id="RRT31592.1"/>
    </source>
</evidence>
<protein>
    <submittedName>
        <fullName evidence="2">Uncharacterized protein</fullName>
    </submittedName>
</protein>
<dbReference type="EMBL" id="AMZH03037879">
    <property type="protein sequence ID" value="RRT31592.1"/>
    <property type="molecule type" value="Genomic_DNA"/>
</dbReference>
<gene>
    <name evidence="2" type="ORF">B296_00043415</name>
</gene>
<accession>A0A426WY13</accession>
<evidence type="ECO:0000313" key="3">
    <source>
        <dbReference type="Proteomes" id="UP000287651"/>
    </source>
</evidence>
<feature type="region of interest" description="Disordered" evidence="1">
    <location>
        <begin position="60"/>
        <end position="80"/>
    </location>
</feature>
<evidence type="ECO:0000256" key="1">
    <source>
        <dbReference type="SAM" id="MobiDB-lite"/>
    </source>
</evidence>
<proteinExistence type="predicted"/>
<dbReference type="AlphaFoldDB" id="A0A426WY13"/>
<organism evidence="2 3">
    <name type="scientific">Ensete ventricosum</name>
    <name type="common">Abyssinian banana</name>
    <name type="synonym">Musa ensete</name>
    <dbReference type="NCBI Taxonomy" id="4639"/>
    <lineage>
        <taxon>Eukaryota</taxon>
        <taxon>Viridiplantae</taxon>
        <taxon>Streptophyta</taxon>
        <taxon>Embryophyta</taxon>
        <taxon>Tracheophyta</taxon>
        <taxon>Spermatophyta</taxon>
        <taxon>Magnoliopsida</taxon>
        <taxon>Liliopsida</taxon>
        <taxon>Zingiberales</taxon>
        <taxon>Musaceae</taxon>
        <taxon>Ensete</taxon>
    </lineage>
</organism>
<name>A0A426WY13_ENSVE</name>
<sequence length="80" mass="9121">MPAPLSDSFPDISMSVSLKRLRMLAVLHTTQLGPPRLYDKCFYITYACLSIKVSPPRDLLESPRLTKEKTGQKKQFPRDP</sequence>